<dbReference type="EMBL" id="KT428292">
    <property type="protein sequence ID" value="ALH06740.1"/>
    <property type="molecule type" value="Genomic_DNA"/>
</dbReference>
<dbReference type="SUPFAM" id="SSF82185">
    <property type="entry name" value="Histone H3 K4-specific methyltransferase SET7/9 N-terminal domain"/>
    <property type="match status" value="1"/>
</dbReference>
<protein>
    <recommendedName>
        <fullName evidence="3">MORN repeat-containing protein</fullName>
    </recommendedName>
</protein>
<dbReference type="Proteomes" id="UP000319438">
    <property type="component" value="Segment"/>
</dbReference>
<organism evidence="1 2">
    <name type="scientific">Port-miou virus</name>
    <dbReference type="NCBI Taxonomy" id="1733873"/>
    <lineage>
        <taxon>Viruses</taxon>
        <taxon>Varidnaviria</taxon>
        <taxon>Bamfordvirae</taxon>
        <taxon>Nucleocytoviricota</taxon>
        <taxon>Megaviricetes</taxon>
        <taxon>Pimascovirales</taxon>
        <taxon>Pimascovirales incertae sedis</taxon>
        <taxon>Marseilleviridae</taxon>
        <taxon>Losannavirus</taxon>
        <taxon>Losannavirus lausannense</taxon>
        <taxon>Lausannevirus</taxon>
    </lineage>
</organism>
<evidence type="ECO:0000313" key="1">
    <source>
        <dbReference type="EMBL" id="ALH06740.1"/>
    </source>
</evidence>
<accession>A0A0N9PLS4</accession>
<name>A0A0N9PLS4_9VIRU</name>
<proteinExistence type="predicted"/>
<evidence type="ECO:0000313" key="2">
    <source>
        <dbReference type="Proteomes" id="UP000319438"/>
    </source>
</evidence>
<evidence type="ECO:0008006" key="3">
    <source>
        <dbReference type="Google" id="ProtNLM"/>
    </source>
</evidence>
<sequence length="207" mass="23103">MHRFLSSFTSYFIASQSIEVDPSSFVKDSLLYGYVKPITNSVLPDGSRHGKIRTKYSPSVGCGSTCLTRRYNRGVMSGTSSFVSSSSGTFTGQYKNGVPHGEFVFDESFSIIFDDGFPVALVEEEGQTDFLWDRQSRTLTVDGKKYFGVRVVGQRTRASDLNNNTIEYFLPDSESLEFLMRDSPCVTAHTKTDGKLQDVILSLPIFF</sequence>
<reference evidence="1" key="1">
    <citation type="journal article" date="2015" name="Genome Announc.">
        <title>Complete Genome Sequence of a New Member of the Marseilleviridae Recovered from the Brackish Submarine Spring in the Cassis Port-Miou Calanque, France.</title>
        <authorList>
            <person name="Doutre G."/>
            <person name="Arfib B."/>
            <person name="Rochette P."/>
            <person name="Claverie J.M."/>
            <person name="Bonin P."/>
            <person name="Abergel C."/>
        </authorList>
    </citation>
    <scope>NUCLEOTIDE SEQUENCE [LARGE SCALE GENOMIC DNA]</scope>
    <source>
        <strain evidence="1">1</strain>
    </source>
</reference>
<gene>
    <name evidence="1" type="ORF">PMV_042</name>
</gene>